<reference evidence="1" key="1">
    <citation type="submission" date="2022-10" db="EMBL/GenBank/DDBJ databases">
        <authorList>
            <person name="Chen Y."/>
            <person name="Dougan E. K."/>
            <person name="Chan C."/>
            <person name="Rhodes N."/>
            <person name="Thang M."/>
        </authorList>
    </citation>
    <scope>NUCLEOTIDE SEQUENCE</scope>
</reference>
<evidence type="ECO:0000313" key="3">
    <source>
        <dbReference type="Proteomes" id="UP001152797"/>
    </source>
</evidence>
<protein>
    <submittedName>
        <fullName evidence="2">C2 domain-containing protein</fullName>
    </submittedName>
</protein>
<dbReference type="EMBL" id="CAMXCT020005001">
    <property type="protein sequence ID" value="CAL1164384.1"/>
    <property type="molecule type" value="Genomic_DNA"/>
</dbReference>
<evidence type="ECO:0000313" key="2">
    <source>
        <dbReference type="EMBL" id="CAL4798321.1"/>
    </source>
</evidence>
<accession>A0A9P1GI24</accession>
<reference evidence="2 3" key="2">
    <citation type="submission" date="2024-05" db="EMBL/GenBank/DDBJ databases">
        <authorList>
            <person name="Chen Y."/>
            <person name="Shah S."/>
            <person name="Dougan E. K."/>
            <person name="Thang M."/>
            <person name="Chan C."/>
        </authorList>
    </citation>
    <scope>NUCLEOTIDE SEQUENCE [LARGE SCALE GENOMIC DNA]</scope>
</reference>
<dbReference type="EMBL" id="CAMXCT030005001">
    <property type="protein sequence ID" value="CAL4798321.1"/>
    <property type="molecule type" value="Genomic_DNA"/>
</dbReference>
<organism evidence="1">
    <name type="scientific">Cladocopium goreaui</name>
    <dbReference type="NCBI Taxonomy" id="2562237"/>
    <lineage>
        <taxon>Eukaryota</taxon>
        <taxon>Sar</taxon>
        <taxon>Alveolata</taxon>
        <taxon>Dinophyceae</taxon>
        <taxon>Suessiales</taxon>
        <taxon>Symbiodiniaceae</taxon>
        <taxon>Cladocopium</taxon>
    </lineage>
</organism>
<name>A0A9P1GI24_9DINO</name>
<proteinExistence type="predicted"/>
<gene>
    <name evidence="1" type="ORF">C1SCF055_LOCUS36221</name>
</gene>
<evidence type="ECO:0000313" key="1">
    <source>
        <dbReference type="EMBL" id="CAI4011009.1"/>
    </source>
</evidence>
<sequence>MDDDGLVDPSYSIQVKDQTLLYPSGIMKSLSPSFMHRIRIPIEMEVEAEPTVGLPMMASTIPFPPIIVKILDRDERKVLGVDAGDTFEEVGRMVIKPSAARTHCVGRNGEQRVEVYPLLGYLHEEDYVLGDQGSLFASKMPAELDLNRHHVAKWYALDKAAQAPFDTSTGGEEDSWQKRPRVLAAANYSFQANVLGGLTQGQNLAKNGAGITIHQLQTHQSSSFKIDFCLLGLRNLPQTLVDCKLYVSSFWEGGAIELHIGSLLSQNFNFMVEDSCEGWQEKLAQWKPLLRIDDEQTPLHTQDATSTLWTLKLKDLTGLKIQPPVYEVPVIPYLQQDKLKPGRWSLHEMDTEQQFDILVRYEGTQTVEVQKFANGQLEEVRHPGHFNSSKQILRFTLEDTEWSGQVTSFGAAMPLLRVADLKDMARPSKFYSGTWHEEDPFVLLPSLTIQLKNPATGADHGTLTVPLPCRWGWAPVWK</sequence>
<comment type="caution">
    <text evidence="1">The sequence shown here is derived from an EMBL/GenBank/DDBJ whole genome shotgun (WGS) entry which is preliminary data.</text>
</comment>
<keyword evidence="3" id="KW-1185">Reference proteome</keyword>
<dbReference type="OrthoDB" id="345426at2759"/>
<dbReference type="AlphaFoldDB" id="A0A9P1GI24"/>
<dbReference type="Proteomes" id="UP001152797">
    <property type="component" value="Unassembled WGS sequence"/>
</dbReference>
<dbReference type="EMBL" id="CAMXCT010005001">
    <property type="protein sequence ID" value="CAI4011009.1"/>
    <property type="molecule type" value="Genomic_DNA"/>
</dbReference>